<reference evidence="3" key="1">
    <citation type="journal article" date="2021" name="PeerJ">
        <title>Extensive microbial diversity within the chicken gut microbiome revealed by metagenomics and culture.</title>
        <authorList>
            <person name="Gilroy R."/>
            <person name="Ravi A."/>
            <person name="Getino M."/>
            <person name="Pursley I."/>
            <person name="Horton D.L."/>
            <person name="Alikhan N.F."/>
            <person name="Baker D."/>
            <person name="Gharbi K."/>
            <person name="Hall N."/>
            <person name="Watson M."/>
            <person name="Adriaenssens E.M."/>
            <person name="Foster-Nyarko E."/>
            <person name="Jarju S."/>
            <person name="Secka A."/>
            <person name="Antonio M."/>
            <person name="Oren A."/>
            <person name="Chaudhuri R.R."/>
            <person name="La Ragione R."/>
            <person name="Hildebrand F."/>
            <person name="Pallen M.J."/>
        </authorList>
    </citation>
    <scope>NUCLEOTIDE SEQUENCE</scope>
    <source>
        <strain evidence="3">ChiHjej11B10-19426</strain>
    </source>
</reference>
<dbReference type="EMBL" id="DXCC01000027">
    <property type="protein sequence ID" value="HIZ15667.1"/>
    <property type="molecule type" value="Genomic_DNA"/>
</dbReference>
<feature type="transmembrane region" description="Helical" evidence="1">
    <location>
        <begin position="125"/>
        <end position="145"/>
    </location>
</feature>
<feature type="domain" description="VTT" evidence="2">
    <location>
        <begin position="28"/>
        <end position="141"/>
    </location>
</feature>
<proteinExistence type="predicted"/>
<evidence type="ECO:0000313" key="3">
    <source>
        <dbReference type="EMBL" id="HIZ15667.1"/>
    </source>
</evidence>
<gene>
    <name evidence="3" type="ORF">H9816_07150</name>
</gene>
<sequence>MEFLIEYGYIGLFIGAFLAATILPMSSDVLLVGLLAVGANPYIAVPVASIGNWLGGLTSYWLGRAGKWEWLERYCRVKRETIEKHQHNVARYGSLLAFFTWLPFIGDVMAIALGFYRIDWRKTTVFMLIGKSLRFVMWAVLYYWIEPVFA</sequence>
<dbReference type="PANTHER" id="PTHR42709">
    <property type="entry name" value="ALKALINE PHOSPHATASE LIKE PROTEIN"/>
    <property type="match status" value="1"/>
</dbReference>
<feature type="transmembrane region" description="Helical" evidence="1">
    <location>
        <begin position="95"/>
        <end position="118"/>
    </location>
</feature>
<reference evidence="3" key="2">
    <citation type="submission" date="2021-04" db="EMBL/GenBank/DDBJ databases">
        <authorList>
            <person name="Gilroy R."/>
        </authorList>
    </citation>
    <scope>NUCLEOTIDE SEQUENCE</scope>
    <source>
        <strain evidence="3">ChiHjej11B10-19426</strain>
    </source>
</reference>
<name>A0A9D2DEQ4_9BACT</name>
<feature type="transmembrane region" description="Helical" evidence="1">
    <location>
        <begin position="30"/>
        <end position="54"/>
    </location>
</feature>
<dbReference type="Pfam" id="PF09335">
    <property type="entry name" value="VTT_dom"/>
    <property type="match status" value="1"/>
</dbReference>
<accession>A0A9D2DEQ4</accession>
<protein>
    <submittedName>
        <fullName evidence="3">DedA family protein</fullName>
    </submittedName>
</protein>
<dbReference type="Proteomes" id="UP000824014">
    <property type="component" value="Unassembled WGS sequence"/>
</dbReference>
<evidence type="ECO:0000259" key="2">
    <source>
        <dbReference type="Pfam" id="PF09335"/>
    </source>
</evidence>
<dbReference type="AlphaFoldDB" id="A0A9D2DEQ4"/>
<dbReference type="InterPro" id="IPR051311">
    <property type="entry name" value="DedA_domain"/>
</dbReference>
<dbReference type="PANTHER" id="PTHR42709:SF4">
    <property type="entry name" value="INNER MEMBRANE PROTEIN YQAA"/>
    <property type="match status" value="1"/>
</dbReference>
<keyword evidence="1" id="KW-0472">Membrane</keyword>
<comment type="caution">
    <text evidence="3">The sequence shown here is derived from an EMBL/GenBank/DDBJ whole genome shotgun (WGS) entry which is preliminary data.</text>
</comment>
<evidence type="ECO:0000256" key="1">
    <source>
        <dbReference type="SAM" id="Phobius"/>
    </source>
</evidence>
<feature type="transmembrane region" description="Helical" evidence="1">
    <location>
        <begin position="6"/>
        <end position="23"/>
    </location>
</feature>
<dbReference type="InterPro" id="IPR032816">
    <property type="entry name" value="VTT_dom"/>
</dbReference>
<keyword evidence="1" id="KW-0812">Transmembrane</keyword>
<organism evidence="3 4">
    <name type="scientific">Candidatus Tidjanibacter faecipullorum</name>
    <dbReference type="NCBI Taxonomy" id="2838766"/>
    <lineage>
        <taxon>Bacteria</taxon>
        <taxon>Pseudomonadati</taxon>
        <taxon>Bacteroidota</taxon>
        <taxon>Bacteroidia</taxon>
        <taxon>Bacteroidales</taxon>
        <taxon>Rikenellaceae</taxon>
        <taxon>Tidjanibacter</taxon>
    </lineage>
</organism>
<keyword evidence="1" id="KW-1133">Transmembrane helix</keyword>
<evidence type="ECO:0000313" key="4">
    <source>
        <dbReference type="Proteomes" id="UP000824014"/>
    </source>
</evidence>